<evidence type="ECO:0000313" key="2">
    <source>
        <dbReference type="EMBL" id="GJN40048.1"/>
    </source>
</evidence>
<feature type="compositionally biased region" description="Acidic residues" evidence="1">
    <location>
        <begin position="191"/>
        <end position="203"/>
    </location>
</feature>
<comment type="caution">
    <text evidence="2">The sequence shown here is derived from an EMBL/GenBank/DDBJ whole genome shotgun (WGS) entry which is preliminary data.</text>
</comment>
<dbReference type="Proteomes" id="UP001054889">
    <property type="component" value="Unassembled WGS sequence"/>
</dbReference>
<feature type="region of interest" description="Disordered" evidence="1">
    <location>
        <begin position="188"/>
        <end position="218"/>
    </location>
</feature>
<reference evidence="2" key="2">
    <citation type="submission" date="2021-12" db="EMBL/GenBank/DDBJ databases">
        <title>Resequencing data analysis of finger millet.</title>
        <authorList>
            <person name="Hatakeyama M."/>
            <person name="Aluri S."/>
            <person name="Balachadran M.T."/>
            <person name="Sivarajan S.R."/>
            <person name="Poveda L."/>
            <person name="Shimizu-Inatsugi R."/>
            <person name="Schlapbach R."/>
            <person name="Sreeman S.M."/>
            <person name="Shimizu K.K."/>
        </authorList>
    </citation>
    <scope>NUCLEOTIDE SEQUENCE</scope>
</reference>
<name>A0AAV5FWI5_ELECO</name>
<organism evidence="2 3">
    <name type="scientific">Eleusine coracana subsp. coracana</name>
    <dbReference type="NCBI Taxonomy" id="191504"/>
    <lineage>
        <taxon>Eukaryota</taxon>
        <taxon>Viridiplantae</taxon>
        <taxon>Streptophyta</taxon>
        <taxon>Embryophyta</taxon>
        <taxon>Tracheophyta</taxon>
        <taxon>Spermatophyta</taxon>
        <taxon>Magnoliopsida</taxon>
        <taxon>Liliopsida</taxon>
        <taxon>Poales</taxon>
        <taxon>Poaceae</taxon>
        <taxon>PACMAD clade</taxon>
        <taxon>Chloridoideae</taxon>
        <taxon>Cynodonteae</taxon>
        <taxon>Eleusininae</taxon>
        <taxon>Eleusine</taxon>
    </lineage>
</organism>
<evidence type="ECO:0000256" key="1">
    <source>
        <dbReference type="SAM" id="MobiDB-lite"/>
    </source>
</evidence>
<reference evidence="2" key="1">
    <citation type="journal article" date="2018" name="DNA Res.">
        <title>Multiple hybrid de novo genome assembly of finger millet, an orphan allotetraploid crop.</title>
        <authorList>
            <person name="Hatakeyama M."/>
            <person name="Aluri S."/>
            <person name="Balachadran M.T."/>
            <person name="Sivarajan S.R."/>
            <person name="Patrignani A."/>
            <person name="Gruter S."/>
            <person name="Poveda L."/>
            <person name="Shimizu-Inatsugi R."/>
            <person name="Baeten J."/>
            <person name="Francoijs K.J."/>
            <person name="Nataraja K.N."/>
            <person name="Reddy Y.A.N."/>
            <person name="Phadnis S."/>
            <person name="Ravikumar R.L."/>
            <person name="Schlapbach R."/>
            <person name="Sreeman S.M."/>
            <person name="Shimizu K.K."/>
        </authorList>
    </citation>
    <scope>NUCLEOTIDE SEQUENCE</scope>
</reference>
<protein>
    <submittedName>
        <fullName evidence="2">Uncharacterized protein</fullName>
    </submittedName>
</protein>
<gene>
    <name evidence="2" type="primary">gb29213</name>
    <name evidence="2" type="ORF">PR202_gb29213</name>
</gene>
<evidence type="ECO:0000313" key="3">
    <source>
        <dbReference type="Proteomes" id="UP001054889"/>
    </source>
</evidence>
<dbReference type="AlphaFoldDB" id="A0AAV5FWI5"/>
<dbReference type="EMBL" id="BQKI01000101">
    <property type="protein sequence ID" value="GJN40048.1"/>
    <property type="molecule type" value="Genomic_DNA"/>
</dbReference>
<keyword evidence="3" id="KW-1185">Reference proteome</keyword>
<sequence>MAGMSSTAGDLLYRPSIALVVIVVVAIGRCRRAEVEVMWELEEGVDRRALLEVADRRAPVEVVAMAQVVVSLAGEVTTEAGAVAPVAGVMLVSIVKKTFQSMNQGRRERPSRRLKPILRRGRSRGKTFVVRDLGFFQIPMDGPAGKVPKKENATAHIIVKQGNITTEDIFFKVDKICKDGIYVDHKKGEDNMEDDDLLDDLSPEQDTTKKPATEGTEMLEDAGNNLEMAPDPKDNEHRQVAIEVKLRQMAEEIVDKAAFDIIDEVAAEVVAEDDTLFDGTLEDVSEEESPSSYAVEDIARPDATDVEDTAALPVLRAQPAGMTYALQADANSVGTPPPSANSPGGPHVALHYTAAAVPHTTATTDLVPNIEPEDQPVESPTTAKVEMVVSAQFQDAIVIVACTVVTSEPILPVEPEARTEVEGAECVHQEHDHMVSDTQAADLGGLLDDLLVKVAYRHASPPQVTVHQRVSSMPNMLLVFEDQEETNAKTQNCGEDANFDFHALPRKVLQVVCKKLEIRANTTNKEMAKALSKVGAYSHVIEALDKRDTMFTVLGLLASQSHNIRKIGDEEVMLKAQKLAAKCNMEEGR</sequence>
<accession>A0AAV5FWI5</accession>
<proteinExistence type="predicted"/>